<protein>
    <recommendedName>
        <fullName evidence="1">DUF4470 domain-containing protein</fullName>
    </recommendedName>
</protein>
<keyword evidence="3" id="KW-1185">Reference proteome</keyword>
<name>A0A4Z0Z9K6_9PEZI</name>
<reference evidence="2 3" key="1">
    <citation type="submission" date="2019-03" db="EMBL/GenBank/DDBJ databases">
        <title>Draft genome sequence of Xylaria hypoxylon DSM 108379, a ubiquitous saprotrophic-parasitic fungi on hardwood.</title>
        <authorList>
            <person name="Buettner E."/>
            <person name="Leonhardt S."/>
            <person name="Gebauer A.M."/>
            <person name="Liers C."/>
            <person name="Hofrichter M."/>
            <person name="Kellner H."/>
        </authorList>
    </citation>
    <scope>NUCLEOTIDE SEQUENCE [LARGE SCALE GENOMIC DNA]</scope>
    <source>
        <strain evidence="2 3">DSM 108379</strain>
    </source>
</reference>
<organism evidence="2 3">
    <name type="scientific">Xylaria hypoxylon</name>
    <dbReference type="NCBI Taxonomy" id="37992"/>
    <lineage>
        <taxon>Eukaryota</taxon>
        <taxon>Fungi</taxon>
        <taxon>Dikarya</taxon>
        <taxon>Ascomycota</taxon>
        <taxon>Pezizomycotina</taxon>
        <taxon>Sordariomycetes</taxon>
        <taxon>Xylariomycetidae</taxon>
        <taxon>Xylariales</taxon>
        <taxon>Xylariaceae</taxon>
        <taxon>Xylaria</taxon>
    </lineage>
</organism>
<comment type="caution">
    <text evidence="2">The sequence shown here is derived from an EMBL/GenBank/DDBJ whole genome shotgun (WGS) entry which is preliminary data.</text>
</comment>
<proteinExistence type="predicted"/>
<dbReference type="InterPro" id="IPR027974">
    <property type="entry name" value="DUF4470"/>
</dbReference>
<evidence type="ECO:0000313" key="3">
    <source>
        <dbReference type="Proteomes" id="UP000297716"/>
    </source>
</evidence>
<dbReference type="Proteomes" id="UP000297716">
    <property type="component" value="Unassembled WGS sequence"/>
</dbReference>
<gene>
    <name evidence="2" type="ORF">E0Z10_g481</name>
</gene>
<feature type="domain" description="DUF4470" evidence="1">
    <location>
        <begin position="72"/>
        <end position="168"/>
    </location>
</feature>
<dbReference type="EMBL" id="SKBN01000004">
    <property type="protein sequence ID" value="TGJ88361.1"/>
    <property type="molecule type" value="Genomic_DNA"/>
</dbReference>
<dbReference type="STRING" id="37992.A0A4Z0Z9K6"/>
<sequence>MNWSIHQVDCLDKMATATFETEHRLPSWAPETLCADLKKKHHGTKPQDVPRIGPQNYRDFIENNPGSGQFELFGSYPAIDVLRLAENEGVNRKKPIDVLFVEPTDLRDVIKTIVDLPDNAAAPIRVVITDGTTAKTTRNLILLLMALSSEDPDITAECAVSFWYSPFIPKWCLPAIREFVGRFVEDCDPKDEEEKEKFETGVARQWPFGSASLGVLLTQHTWVGLKAILNPCPTCWNNDHHEKTVMSFPPDWQAAKRRYMPSTQVTPFENHHSRANSPLDYNPSLFYGDFWPLKRDADPLRGWDLGTINENNDTNGADNDIYGKMFYYVRDLFKRFILKLRTANVTFHVLPYNGYDLAHGTELRFDRIETAALADEDLVGVRTVVDTLSPLLKAPWINPHATMITLHPTVFDKIRNAFPCPECGPDRAERIKEAVNLTAEEKALLDAYLPLEDPDPVNWIFTAAGWKRRDARWLFRNPTAAWELYKDIYDFHDVADGAKVAMRATHKVVDEWILRLKHADQLNEDGRPEAKARWDFDAVFATRQTSGYRYVEWRKLAAGERKKLAKKLKSAKEEPKRHEAYHEYLSDKGIAELEKKGSQLERWMEKDNCENWTPY</sequence>
<dbReference type="AlphaFoldDB" id="A0A4Z0Z9K6"/>
<evidence type="ECO:0000259" key="1">
    <source>
        <dbReference type="Pfam" id="PF14737"/>
    </source>
</evidence>
<accession>A0A4Z0Z9K6</accession>
<dbReference type="Pfam" id="PF14737">
    <property type="entry name" value="DUF4470"/>
    <property type="match status" value="1"/>
</dbReference>
<evidence type="ECO:0000313" key="2">
    <source>
        <dbReference type="EMBL" id="TGJ88361.1"/>
    </source>
</evidence>
<dbReference type="OrthoDB" id="5282002at2759"/>